<reference evidence="1 2" key="1">
    <citation type="submission" date="2016-10" db="EMBL/GenBank/DDBJ databases">
        <authorList>
            <person name="de Groot N.N."/>
        </authorList>
    </citation>
    <scope>NUCLEOTIDE SEQUENCE [LARGE SCALE GENOMIC DNA]</scope>
    <source>
        <strain evidence="1 2">GAS522</strain>
    </source>
</reference>
<name>A0A1H4NC25_9BRAD</name>
<accession>A0A1H4NC25</accession>
<dbReference type="Proteomes" id="UP000183208">
    <property type="component" value="Unassembled WGS sequence"/>
</dbReference>
<dbReference type="OrthoDB" id="9870899at2"/>
<protein>
    <submittedName>
        <fullName evidence="1">Uncharacterized protein</fullName>
    </submittedName>
</protein>
<dbReference type="AlphaFoldDB" id="A0A1H4NC25"/>
<evidence type="ECO:0000313" key="1">
    <source>
        <dbReference type="EMBL" id="SEB92799.1"/>
    </source>
</evidence>
<organism evidence="1 2">
    <name type="scientific">Bradyrhizobium lablabi</name>
    <dbReference type="NCBI Taxonomy" id="722472"/>
    <lineage>
        <taxon>Bacteria</taxon>
        <taxon>Pseudomonadati</taxon>
        <taxon>Pseudomonadota</taxon>
        <taxon>Alphaproteobacteria</taxon>
        <taxon>Hyphomicrobiales</taxon>
        <taxon>Nitrobacteraceae</taxon>
        <taxon>Bradyrhizobium</taxon>
    </lineage>
</organism>
<proteinExistence type="predicted"/>
<dbReference type="EMBL" id="FNTI01000001">
    <property type="protein sequence ID" value="SEB92799.1"/>
    <property type="molecule type" value="Genomic_DNA"/>
</dbReference>
<evidence type="ECO:0000313" key="2">
    <source>
        <dbReference type="Proteomes" id="UP000183208"/>
    </source>
</evidence>
<sequence length="119" mass="13301">MRGNVEVRRLVGFETANDGTAVKLFAEDVAGREMAINMKIETLTALLVTLPKMASKVIKRWQGDPRTRIAYPLTDFRMELSQDGRRILTFGTQEGFTISFSLGEQLSEKMGHAHLKSDG</sequence>
<dbReference type="RefSeq" id="WP_143039573.1">
    <property type="nucleotide sequence ID" value="NZ_FNTI01000001.1"/>
</dbReference>
<gene>
    <name evidence="1" type="ORF">SAMN05444171_0249</name>
</gene>